<evidence type="ECO:0000256" key="1">
    <source>
        <dbReference type="SAM" id="MobiDB-lite"/>
    </source>
</evidence>
<sequence length="73" mass="8463">MFFTCPRYDTQRGNLEVTVEGKITPNNLRDKMLLSEAAWEVISTFATEVLKGLRHEEQERRKKESEGRSLGHP</sequence>
<gene>
    <name evidence="2" type="ORF">TCMB3V08_LOCUS11590</name>
</gene>
<reference evidence="2" key="1">
    <citation type="submission" date="2020-11" db="EMBL/GenBank/DDBJ databases">
        <authorList>
            <person name="Tran Van P."/>
        </authorList>
    </citation>
    <scope>NUCLEOTIDE SEQUENCE</scope>
</reference>
<organism evidence="2">
    <name type="scientific">Timema californicum</name>
    <name type="common">California timema</name>
    <name type="synonym">Walking stick</name>
    <dbReference type="NCBI Taxonomy" id="61474"/>
    <lineage>
        <taxon>Eukaryota</taxon>
        <taxon>Metazoa</taxon>
        <taxon>Ecdysozoa</taxon>
        <taxon>Arthropoda</taxon>
        <taxon>Hexapoda</taxon>
        <taxon>Insecta</taxon>
        <taxon>Pterygota</taxon>
        <taxon>Neoptera</taxon>
        <taxon>Polyneoptera</taxon>
        <taxon>Phasmatodea</taxon>
        <taxon>Timematodea</taxon>
        <taxon>Timematoidea</taxon>
        <taxon>Timematidae</taxon>
        <taxon>Timema</taxon>
    </lineage>
</organism>
<dbReference type="EMBL" id="OE189689">
    <property type="protein sequence ID" value="CAD7579055.1"/>
    <property type="molecule type" value="Genomic_DNA"/>
</dbReference>
<feature type="region of interest" description="Disordered" evidence="1">
    <location>
        <begin position="53"/>
        <end position="73"/>
    </location>
</feature>
<evidence type="ECO:0000313" key="2">
    <source>
        <dbReference type="EMBL" id="CAD7579055.1"/>
    </source>
</evidence>
<accession>A0A7R9PDG5</accession>
<proteinExistence type="predicted"/>
<dbReference type="AlphaFoldDB" id="A0A7R9PDG5"/>
<protein>
    <submittedName>
        <fullName evidence="2">(California timema) hypothetical protein</fullName>
    </submittedName>
</protein>
<name>A0A7R9PDG5_TIMCA</name>